<reference evidence="3" key="1">
    <citation type="journal article" date="2019" name="Nat. Commun.">
        <title>Expansion of phycobilisome linker gene families in mesophilic red algae.</title>
        <authorList>
            <person name="Lee J."/>
            <person name="Kim D."/>
            <person name="Bhattacharya D."/>
            <person name="Yoon H.S."/>
        </authorList>
    </citation>
    <scope>NUCLEOTIDE SEQUENCE [LARGE SCALE GENOMIC DNA]</scope>
    <source>
        <strain evidence="3">CCMP 1328</strain>
    </source>
</reference>
<gene>
    <name evidence="2" type="ORF">FVE85_3169</name>
</gene>
<keyword evidence="1" id="KW-0812">Transmembrane</keyword>
<protein>
    <submittedName>
        <fullName evidence="2">Uncharacterized protein</fullName>
    </submittedName>
</protein>
<keyword evidence="3" id="KW-1185">Reference proteome</keyword>
<dbReference type="EMBL" id="VRMN01000004">
    <property type="protein sequence ID" value="KAA8494928.1"/>
    <property type="molecule type" value="Genomic_DNA"/>
</dbReference>
<dbReference type="Proteomes" id="UP000324585">
    <property type="component" value="Unassembled WGS sequence"/>
</dbReference>
<name>A0A5J4YUQ2_PORPP</name>
<keyword evidence="1" id="KW-1133">Transmembrane helix</keyword>
<feature type="transmembrane region" description="Helical" evidence="1">
    <location>
        <begin position="30"/>
        <end position="50"/>
    </location>
</feature>
<organism evidence="2 3">
    <name type="scientific">Porphyridium purpureum</name>
    <name type="common">Red alga</name>
    <name type="synonym">Porphyridium cruentum</name>
    <dbReference type="NCBI Taxonomy" id="35688"/>
    <lineage>
        <taxon>Eukaryota</taxon>
        <taxon>Rhodophyta</taxon>
        <taxon>Bangiophyceae</taxon>
        <taxon>Porphyridiales</taxon>
        <taxon>Porphyridiaceae</taxon>
        <taxon>Porphyridium</taxon>
    </lineage>
</organism>
<sequence length="683" mass="72786">MCGVSQRNAGRAEEVRKLGHMRSSRASARAAAMAAAALRAGVLAVVVLVMCLCTVEAQSQRYWVNELTDGGNENTETSACCIARDQGTGVVILGTTNGDIGGVSVGGTFNMFTERYSIQTGISQGSLLIPDQGFGDETAQFLIIDIAVEGGQIACFGTTDGNFFRSPINSFLNFIVVTISNDNAVEFARNQLNRNVVGDDILGGVELTNNGYLVIGSGKSNPSASTNNALILWRLNFALVEQSLNVVTKTTNSAATVFVRTTSRSVPNQNVAIAYGVELASTSVQYFVDVYSFTVAFQYTVEAQYRYAAAFPNAPIDISSVFYDSVFDAYYIAGQFPPTNGDQLSAYSGICTSEDPFQLGNTAAIFGAVSAATGSSLEPFSSYRSQRIEGSSCGTYNAQVRVGVDTNGVNRVLIGMDFFFRDAIPTGFRFLYQTSLSPTADDGQTASRLNGLPSQQNFEGISTPVVGAEGAVLFGSNNVRSPNGDLCFPEGPAFRNHTIAGFSASQSGALWVATPGTLCDDYLTDLLAINTTYGVALGVTKGSFVGGTNPLQRERVVVYSLNFANGDLPNFDFRCNTGCSSGSATPTPSPTLDPNCVFNSTHCTCRRTNFRDCVVPSISTANTCLVNRCLGIECNCFGDSVCKLERRLEWTADEPIDDQETVACSLFSTTFPTALWVPEPLGI</sequence>
<keyword evidence="1" id="KW-0472">Membrane</keyword>
<accession>A0A5J4YUQ2</accession>
<comment type="caution">
    <text evidence="2">The sequence shown here is derived from an EMBL/GenBank/DDBJ whole genome shotgun (WGS) entry which is preliminary data.</text>
</comment>
<evidence type="ECO:0000256" key="1">
    <source>
        <dbReference type="SAM" id="Phobius"/>
    </source>
</evidence>
<evidence type="ECO:0000313" key="2">
    <source>
        <dbReference type="EMBL" id="KAA8494928.1"/>
    </source>
</evidence>
<dbReference type="AlphaFoldDB" id="A0A5J4YUQ2"/>
<evidence type="ECO:0000313" key="3">
    <source>
        <dbReference type="Proteomes" id="UP000324585"/>
    </source>
</evidence>
<proteinExistence type="predicted"/>